<sequence>MQRQSLVFCLPSGRFVQEDKPSTATHSVLFELNARERIFKKPNGHQQHILCFDFFAVRFIKSDGKSKVFILDSLAQADILIKLEVKEFQLPPIIPPRKRGETVRKVDEDLIYNHRIDHSSSYYLQITRGRAVW</sequence>
<gene>
    <name evidence="1" type="ORF">AYP45_17185</name>
</gene>
<evidence type="ECO:0000313" key="1">
    <source>
        <dbReference type="EMBL" id="OOP54954.1"/>
    </source>
</evidence>
<dbReference type="EMBL" id="AYTS01000192">
    <property type="protein sequence ID" value="OOP54954.1"/>
    <property type="molecule type" value="Genomic_DNA"/>
</dbReference>
<dbReference type="AlphaFoldDB" id="A0A1V4APC2"/>
<organism evidence="1 2">
    <name type="scientific">Candidatus Brocadia carolinensis</name>
    <dbReference type="NCBI Taxonomy" id="1004156"/>
    <lineage>
        <taxon>Bacteria</taxon>
        <taxon>Pseudomonadati</taxon>
        <taxon>Planctomycetota</taxon>
        <taxon>Candidatus Brocadiia</taxon>
        <taxon>Candidatus Brocadiales</taxon>
        <taxon>Candidatus Brocadiaceae</taxon>
        <taxon>Candidatus Brocadia</taxon>
    </lineage>
</organism>
<name>A0A1V4APC2_9BACT</name>
<accession>A0A1V4APC2</accession>
<dbReference type="STRING" id="1004156.AYP45_17185"/>
<protein>
    <submittedName>
        <fullName evidence="1">Uncharacterized protein</fullName>
    </submittedName>
</protein>
<comment type="caution">
    <text evidence="1">The sequence shown here is derived from an EMBL/GenBank/DDBJ whole genome shotgun (WGS) entry which is preliminary data.</text>
</comment>
<dbReference type="Proteomes" id="UP000189681">
    <property type="component" value="Unassembled WGS sequence"/>
</dbReference>
<evidence type="ECO:0000313" key="2">
    <source>
        <dbReference type="Proteomes" id="UP000189681"/>
    </source>
</evidence>
<proteinExistence type="predicted"/>
<reference evidence="1 2" key="1">
    <citation type="journal article" date="2017" name="Water Res.">
        <title>Discovery and metagenomic analysis of an anammox bacterial enrichment related to Candidatus "Brocadia caroliniensis" in a full-scale glycerol-fed nitritation-denitritation separate centrate treatment process.</title>
        <authorList>
            <person name="Park H."/>
            <person name="Brotto A.C."/>
            <person name="van Loosdrecht M.C."/>
            <person name="Chandran K."/>
        </authorList>
    </citation>
    <scope>NUCLEOTIDE SEQUENCE [LARGE SCALE GENOMIC DNA]</scope>
    <source>
        <strain evidence="1">26THWARD</strain>
    </source>
</reference>